<proteinExistence type="predicted"/>
<dbReference type="AlphaFoldDB" id="R8YMT9"/>
<reference evidence="1 2" key="1">
    <citation type="submission" date="2013-02" db="EMBL/GenBank/DDBJ databases">
        <title>The Genome Sequence of Acinetobacter sp. ANC 4050.</title>
        <authorList>
            <consortium name="The Broad Institute Genome Sequencing Platform"/>
            <consortium name="The Broad Institute Genome Sequencing Center for Infectious Disease"/>
            <person name="Cerqueira G."/>
            <person name="Feldgarden M."/>
            <person name="Courvalin P."/>
            <person name="Perichon B."/>
            <person name="Grillot-Courvalin C."/>
            <person name="Clermont D."/>
            <person name="Rocha E."/>
            <person name="Yoon E.-J."/>
            <person name="Nemec A."/>
            <person name="Walker B."/>
            <person name="Young S.K."/>
            <person name="Zeng Q."/>
            <person name="Gargeya S."/>
            <person name="Fitzgerald M."/>
            <person name="Haas B."/>
            <person name="Abouelleil A."/>
            <person name="Alvarado L."/>
            <person name="Arachchi H.M."/>
            <person name="Berlin A.M."/>
            <person name="Chapman S.B."/>
            <person name="Dewar J."/>
            <person name="Goldberg J."/>
            <person name="Griggs A."/>
            <person name="Gujja S."/>
            <person name="Hansen M."/>
            <person name="Howarth C."/>
            <person name="Imamovic A."/>
            <person name="Larimer J."/>
            <person name="McCowan C."/>
            <person name="Murphy C."/>
            <person name="Neiman D."/>
            <person name="Pearson M."/>
            <person name="Priest M."/>
            <person name="Roberts A."/>
            <person name="Saif S."/>
            <person name="Shea T."/>
            <person name="Sisk P."/>
            <person name="Sykes S."/>
            <person name="Wortman J."/>
            <person name="Nusbaum C."/>
            <person name="Birren B."/>
        </authorList>
    </citation>
    <scope>NUCLEOTIDE SEQUENCE [LARGE SCALE GENOMIC DNA]</scope>
    <source>
        <strain evidence="1 2">ANC 4050</strain>
    </source>
</reference>
<dbReference type="HOGENOM" id="CLU_2230648_0_0_6"/>
<evidence type="ECO:0000313" key="1">
    <source>
        <dbReference type="EMBL" id="EOQ68792.1"/>
    </source>
</evidence>
<evidence type="ECO:0000313" key="2">
    <source>
        <dbReference type="Proteomes" id="UP000014024"/>
    </source>
</evidence>
<protein>
    <submittedName>
        <fullName evidence="1">Uncharacterized protein</fullName>
    </submittedName>
</protein>
<organism evidence="1 2">
    <name type="scientific">Acinetobacter pittii ANC 4050</name>
    <dbReference type="NCBI Taxonomy" id="1217691"/>
    <lineage>
        <taxon>Bacteria</taxon>
        <taxon>Pseudomonadati</taxon>
        <taxon>Pseudomonadota</taxon>
        <taxon>Gammaproteobacteria</taxon>
        <taxon>Moraxellales</taxon>
        <taxon>Moraxellaceae</taxon>
        <taxon>Acinetobacter</taxon>
        <taxon>Acinetobacter calcoaceticus/baumannii complex</taxon>
    </lineage>
</organism>
<dbReference type="Proteomes" id="UP000014024">
    <property type="component" value="Unassembled WGS sequence"/>
</dbReference>
<dbReference type="OrthoDB" id="6711956at2"/>
<gene>
    <name evidence="1" type="ORF">F931_01509</name>
</gene>
<sequence>MTKKHIFLSLVLGLVIGCPVGSFVYAKTITHQDDVAITACVIVNKAVKYEMMDLEQVKELGWITGRHLKTGYPAIASKFFIPSQNLNNDLETVNCSAFLKGFSSAKKS</sequence>
<dbReference type="EMBL" id="APQM01000007">
    <property type="protein sequence ID" value="EOQ68792.1"/>
    <property type="molecule type" value="Genomic_DNA"/>
</dbReference>
<dbReference type="PROSITE" id="PS51257">
    <property type="entry name" value="PROKAR_LIPOPROTEIN"/>
    <property type="match status" value="1"/>
</dbReference>
<accession>R8YMT9</accession>
<dbReference type="PATRIC" id="fig|1217691.3.peg.1494"/>
<comment type="caution">
    <text evidence="1">The sequence shown here is derived from an EMBL/GenBank/DDBJ whole genome shotgun (WGS) entry which is preliminary data.</text>
</comment>
<name>R8YMT9_ACIPI</name>
<dbReference type="RefSeq" id="WP_016141521.1">
    <property type="nucleotide sequence ID" value="NZ_KB976987.1"/>
</dbReference>